<dbReference type="EMBL" id="QVFV01000011">
    <property type="protein sequence ID" value="RZM74881.1"/>
    <property type="molecule type" value="Genomic_DNA"/>
</dbReference>
<proteinExistence type="predicted"/>
<organism evidence="8 9">
    <name type="scientific">Leptolyngbya iicbica LK</name>
    <dbReference type="NCBI Taxonomy" id="2294035"/>
    <lineage>
        <taxon>Bacteria</taxon>
        <taxon>Bacillati</taxon>
        <taxon>Cyanobacteriota</taxon>
        <taxon>Cyanophyceae</taxon>
        <taxon>Leptolyngbyales</taxon>
        <taxon>Leptolyngbyaceae</taxon>
        <taxon>Leptolyngbya group</taxon>
        <taxon>Leptolyngbya</taxon>
        <taxon>Leptolyngbya iicbica</taxon>
    </lineage>
</organism>
<dbReference type="CDD" id="cd00082">
    <property type="entry name" value="HisKA"/>
    <property type="match status" value="1"/>
</dbReference>
<feature type="domain" description="Histidine kinase" evidence="7">
    <location>
        <begin position="179"/>
        <end position="450"/>
    </location>
</feature>
<dbReference type="SUPFAM" id="SSF55781">
    <property type="entry name" value="GAF domain-like"/>
    <property type="match status" value="1"/>
</dbReference>
<evidence type="ECO:0000256" key="3">
    <source>
        <dbReference type="ARBA" id="ARBA00022553"/>
    </source>
</evidence>
<dbReference type="InterPro" id="IPR003594">
    <property type="entry name" value="HATPase_dom"/>
</dbReference>
<dbReference type="InterPro" id="IPR005467">
    <property type="entry name" value="His_kinase_dom"/>
</dbReference>
<dbReference type="PROSITE" id="PS50109">
    <property type="entry name" value="HIS_KIN"/>
    <property type="match status" value="1"/>
</dbReference>
<evidence type="ECO:0000256" key="6">
    <source>
        <dbReference type="ARBA" id="ARBA00023012"/>
    </source>
</evidence>
<dbReference type="Gene3D" id="3.30.450.40">
    <property type="match status" value="1"/>
</dbReference>
<evidence type="ECO:0000313" key="8">
    <source>
        <dbReference type="EMBL" id="RZM74881.1"/>
    </source>
</evidence>
<dbReference type="GO" id="GO:0016036">
    <property type="term" value="P:cellular response to phosphate starvation"/>
    <property type="evidence" value="ECO:0007669"/>
    <property type="project" value="TreeGrafter"/>
</dbReference>
<evidence type="ECO:0000256" key="2">
    <source>
        <dbReference type="ARBA" id="ARBA00012438"/>
    </source>
</evidence>
<dbReference type="InterPro" id="IPR050351">
    <property type="entry name" value="BphY/WalK/GraS-like"/>
</dbReference>
<dbReference type="PRINTS" id="PR00344">
    <property type="entry name" value="BCTRLSENSOR"/>
</dbReference>
<dbReference type="RefSeq" id="WP_130199571.1">
    <property type="nucleotide sequence ID" value="NZ_QVFV01000011.1"/>
</dbReference>
<dbReference type="Pfam" id="PF02518">
    <property type="entry name" value="HATPase_c"/>
    <property type="match status" value="1"/>
</dbReference>
<dbReference type="InterPro" id="IPR036890">
    <property type="entry name" value="HATPase_C_sf"/>
</dbReference>
<keyword evidence="6" id="KW-0902">Two-component regulatory system</keyword>
<protein>
    <recommendedName>
        <fullName evidence="2">histidine kinase</fullName>
        <ecNumber evidence="2">2.7.13.3</ecNumber>
    </recommendedName>
</protein>
<dbReference type="PANTHER" id="PTHR45453:SF1">
    <property type="entry name" value="PHOSPHATE REGULON SENSOR PROTEIN PHOR"/>
    <property type="match status" value="1"/>
</dbReference>
<dbReference type="PANTHER" id="PTHR45453">
    <property type="entry name" value="PHOSPHATE REGULON SENSOR PROTEIN PHOR"/>
    <property type="match status" value="1"/>
</dbReference>
<dbReference type="InterPro" id="IPR004358">
    <property type="entry name" value="Sig_transdc_His_kin-like_C"/>
</dbReference>
<reference evidence="8 9" key="1">
    <citation type="submission" date="2018-11" db="EMBL/GenBank/DDBJ databases">
        <title>Whole genome sequencing of an environmental sample.</title>
        <authorList>
            <person name="Sarangi A.N."/>
            <person name="Singh D."/>
            <person name="Tripathy S."/>
        </authorList>
    </citation>
    <scope>NUCLEOTIDE SEQUENCE [LARGE SCALE GENOMIC DNA]</scope>
    <source>
        <strain evidence="8 9">Lakshadweep</strain>
    </source>
</reference>
<dbReference type="InterPro" id="IPR036097">
    <property type="entry name" value="HisK_dim/P_sf"/>
</dbReference>
<evidence type="ECO:0000256" key="5">
    <source>
        <dbReference type="ARBA" id="ARBA00022777"/>
    </source>
</evidence>
<dbReference type="SMART" id="SM00388">
    <property type="entry name" value="HisKA"/>
    <property type="match status" value="1"/>
</dbReference>
<sequence>MMLMPASAEFAALCQSQLAMMTKLVGADSTAVYMAEGWSDQASPNLLPIAVYPPEPAGTESPTLNRSLPAATGNLAALRGRPDKLAAVRPFESAPSESADTAAPPEQLAIPMMHEGGVFGVLVSWRADRPWRDVERDRLEECARSLTLACVLDQRGQWLKTQMSSLDHVQAQQSDRFHELLHQLRSPLTALKTFGKLLTKRLPTEDPNRRLVTNMLRESDRMQELLGYFDDTLQAADDSREETATTIPLLLPADKTVKASPALAAAPDSLAHFGGALTLQTIAIATIVLPLVELTQPLAEDAGLWLQAIADDEGLQVQADPKALTESLSIVIDNALKYATPGSQIWLEWGWSLPSAPDLVGIVVGDTGPGIPPEDQGRIFERHYRGLQAAGDLDGSGLGLAIAADLVQEMHGQMQVFSPLSAWPYSLPDMISAEAHEHGTIFVIWLPRSQ</sequence>
<dbReference type="GO" id="GO:0000155">
    <property type="term" value="F:phosphorelay sensor kinase activity"/>
    <property type="evidence" value="ECO:0007669"/>
    <property type="project" value="InterPro"/>
</dbReference>
<accession>A0A4Q7E1E0</accession>
<dbReference type="EC" id="2.7.13.3" evidence="2"/>
<gene>
    <name evidence="8" type="ORF">DYY88_22865</name>
</gene>
<dbReference type="InterPro" id="IPR003661">
    <property type="entry name" value="HisK_dim/P_dom"/>
</dbReference>
<dbReference type="Pfam" id="PF01590">
    <property type="entry name" value="GAF"/>
    <property type="match status" value="1"/>
</dbReference>
<keyword evidence="5" id="KW-0418">Kinase</keyword>
<comment type="caution">
    <text evidence="8">The sequence shown here is derived from an EMBL/GenBank/DDBJ whole genome shotgun (WGS) entry which is preliminary data.</text>
</comment>
<keyword evidence="9" id="KW-1185">Reference proteome</keyword>
<dbReference type="Gene3D" id="3.30.565.10">
    <property type="entry name" value="Histidine kinase-like ATPase, C-terminal domain"/>
    <property type="match status" value="1"/>
</dbReference>
<dbReference type="Gene3D" id="1.10.287.130">
    <property type="match status" value="1"/>
</dbReference>
<dbReference type="OrthoDB" id="9773956at2"/>
<dbReference type="AlphaFoldDB" id="A0A4Q7E1E0"/>
<keyword evidence="4" id="KW-0808">Transferase</keyword>
<dbReference type="SMART" id="SM00387">
    <property type="entry name" value="HATPase_c"/>
    <property type="match status" value="1"/>
</dbReference>
<evidence type="ECO:0000256" key="4">
    <source>
        <dbReference type="ARBA" id="ARBA00022679"/>
    </source>
</evidence>
<dbReference type="Pfam" id="PF00512">
    <property type="entry name" value="HisKA"/>
    <property type="match status" value="1"/>
</dbReference>
<evidence type="ECO:0000256" key="1">
    <source>
        <dbReference type="ARBA" id="ARBA00000085"/>
    </source>
</evidence>
<evidence type="ECO:0000313" key="9">
    <source>
        <dbReference type="Proteomes" id="UP000292459"/>
    </source>
</evidence>
<dbReference type="InterPro" id="IPR003018">
    <property type="entry name" value="GAF"/>
</dbReference>
<evidence type="ECO:0000259" key="7">
    <source>
        <dbReference type="PROSITE" id="PS50109"/>
    </source>
</evidence>
<dbReference type="SUPFAM" id="SSF55874">
    <property type="entry name" value="ATPase domain of HSP90 chaperone/DNA topoisomerase II/histidine kinase"/>
    <property type="match status" value="1"/>
</dbReference>
<name>A0A4Q7E1E0_9CYAN</name>
<dbReference type="CDD" id="cd00075">
    <property type="entry name" value="HATPase"/>
    <property type="match status" value="1"/>
</dbReference>
<dbReference type="SUPFAM" id="SSF47384">
    <property type="entry name" value="Homodimeric domain of signal transducing histidine kinase"/>
    <property type="match status" value="1"/>
</dbReference>
<dbReference type="Proteomes" id="UP000292459">
    <property type="component" value="Unassembled WGS sequence"/>
</dbReference>
<keyword evidence="3" id="KW-0597">Phosphoprotein</keyword>
<dbReference type="GO" id="GO:0004721">
    <property type="term" value="F:phosphoprotein phosphatase activity"/>
    <property type="evidence" value="ECO:0007669"/>
    <property type="project" value="TreeGrafter"/>
</dbReference>
<dbReference type="InterPro" id="IPR029016">
    <property type="entry name" value="GAF-like_dom_sf"/>
</dbReference>
<comment type="catalytic activity">
    <reaction evidence="1">
        <text>ATP + protein L-histidine = ADP + protein N-phospho-L-histidine.</text>
        <dbReference type="EC" id="2.7.13.3"/>
    </reaction>
</comment>
<dbReference type="GO" id="GO:0005886">
    <property type="term" value="C:plasma membrane"/>
    <property type="evidence" value="ECO:0007669"/>
    <property type="project" value="TreeGrafter"/>
</dbReference>